<sequence length="378" mass="41300">MAKRDYYEILGVSRDATQEEIKKAYRKLARQYHPDANPNDKDAEAKFKEITEAYEVLSDPEKRAQYDRFGHAATGNQGFGGFEGFGGFGGFGTDFGGLGDIFDMFFGGSTRHRRGPEKGADIRVDLELSFKEAAFGLEKDIRVPRMEPCSTCNGTGAAPGTRPVTCPVCGGTGQVQFAQSTPFGRIFQSRTCDRCRGAGRIIEKPCANCHGSGQVHRTRTIHIKIPAGVDDGTRLRVAGEGEAGLRGGPPGDLYVYIHVRPHKIFKREGNDVLMELPISFAQAALGDVVEVPTLEGKATIRIPEGTQHGTVFRLRGKGIPDLGGYGRGDQLVRVKVMVPTRLSEEQKKLLRQFARLSGENPAGVEKGFFDKVRDAFMG</sequence>
<dbReference type="SUPFAM" id="SSF49493">
    <property type="entry name" value="HSP40/DnaJ peptide-binding domain"/>
    <property type="match status" value="2"/>
</dbReference>
<dbReference type="PROSITE" id="PS00636">
    <property type="entry name" value="DNAJ_1"/>
    <property type="match status" value="1"/>
</dbReference>
<dbReference type="RefSeq" id="WP_073162521.1">
    <property type="nucleotide sequence ID" value="NZ_FQUW01000005.1"/>
</dbReference>
<dbReference type="GO" id="GO:0006260">
    <property type="term" value="P:DNA replication"/>
    <property type="evidence" value="ECO:0007669"/>
    <property type="project" value="UniProtKB-KW"/>
</dbReference>
<comment type="similarity">
    <text evidence="11 13">Belongs to the DnaJ family.</text>
</comment>
<dbReference type="GO" id="GO:0051082">
    <property type="term" value="F:unfolded protein binding"/>
    <property type="evidence" value="ECO:0007669"/>
    <property type="project" value="UniProtKB-UniRule"/>
</dbReference>
<evidence type="ECO:0000256" key="12">
    <source>
        <dbReference type="ARBA" id="ARBA00067609"/>
    </source>
</evidence>
<keyword evidence="9 13" id="KW-0346">Stress response</keyword>
<keyword evidence="18" id="KW-1185">Reference proteome</keyword>
<evidence type="ECO:0000256" key="8">
    <source>
        <dbReference type="ARBA" id="ARBA00022833"/>
    </source>
</evidence>
<gene>
    <name evidence="13" type="primary">dnaJ</name>
    <name evidence="17" type="ORF">SAMN02745218_00202</name>
</gene>
<dbReference type="SUPFAM" id="SSF57938">
    <property type="entry name" value="DnaJ/Hsp40 cysteine-rich domain"/>
    <property type="match status" value="1"/>
</dbReference>
<name>A0A1M4T1A0_9FIRM</name>
<comment type="function">
    <text evidence="13">Participates actively in the response to hyperosmotic and heat shock by preventing the aggregation of stress-denatured proteins and by disaggregating proteins, also in an autonomous, DnaK-independent fashion. Unfolded proteins bind initially to DnaJ; upon interaction with the DnaJ-bound protein, DnaK hydrolyzes its bound ATP, resulting in the formation of a stable complex. GrpE releases ADP from DnaK; ATP binding to DnaK triggers the release of the substrate protein, thus completing the reaction cycle. Several rounds of ATP-dependent interactions between DnaJ, DnaK and GrpE are required for fully efficient folding. Also involved, together with DnaK and GrpE, in the DNA replication of plasmids through activation of initiation proteins.</text>
</comment>
<dbReference type="Pfam" id="PF00226">
    <property type="entry name" value="DnaJ"/>
    <property type="match status" value="1"/>
</dbReference>
<dbReference type="GO" id="GO:0005737">
    <property type="term" value="C:cytoplasm"/>
    <property type="evidence" value="ECO:0007669"/>
    <property type="project" value="UniProtKB-SubCell"/>
</dbReference>
<feature type="repeat" description="CXXCXGXG motif" evidence="13">
    <location>
        <begin position="166"/>
        <end position="173"/>
    </location>
</feature>
<evidence type="ECO:0000256" key="1">
    <source>
        <dbReference type="ARBA" id="ARBA00004496"/>
    </source>
</evidence>
<dbReference type="InterPro" id="IPR008971">
    <property type="entry name" value="HSP40/DnaJ_pept-bd"/>
</dbReference>
<evidence type="ECO:0000259" key="15">
    <source>
        <dbReference type="PROSITE" id="PS50076"/>
    </source>
</evidence>
<keyword evidence="4 13" id="KW-0235">DNA replication</keyword>
<dbReference type="Pfam" id="PF01556">
    <property type="entry name" value="DnaJ_C"/>
    <property type="match status" value="1"/>
</dbReference>
<feature type="zinc finger region" description="CR-type" evidence="14">
    <location>
        <begin position="136"/>
        <end position="218"/>
    </location>
</feature>
<evidence type="ECO:0000256" key="3">
    <source>
        <dbReference type="ARBA" id="ARBA00022490"/>
    </source>
</evidence>
<evidence type="ECO:0000256" key="5">
    <source>
        <dbReference type="ARBA" id="ARBA00022723"/>
    </source>
</evidence>
<dbReference type="FunFam" id="1.10.287.110:FF:000031">
    <property type="entry name" value="Molecular chaperone DnaJ"/>
    <property type="match status" value="1"/>
</dbReference>
<dbReference type="Gene3D" id="2.60.260.20">
    <property type="entry name" value="Urease metallochaperone UreE, N-terminal domain"/>
    <property type="match status" value="2"/>
</dbReference>
<keyword evidence="10 13" id="KW-0143">Chaperone</keyword>
<comment type="subunit">
    <text evidence="2 13">Homodimer.</text>
</comment>
<dbReference type="GO" id="GO:0005524">
    <property type="term" value="F:ATP binding"/>
    <property type="evidence" value="ECO:0007669"/>
    <property type="project" value="InterPro"/>
</dbReference>
<feature type="binding site" evidence="13">
    <location>
        <position position="152"/>
    </location>
    <ligand>
        <name>Zn(2+)</name>
        <dbReference type="ChEBI" id="CHEBI:29105"/>
        <label>1</label>
    </ligand>
</feature>
<dbReference type="EMBL" id="FQUW01000005">
    <property type="protein sequence ID" value="SHE38194.1"/>
    <property type="molecule type" value="Genomic_DNA"/>
</dbReference>
<dbReference type="InterPro" id="IPR012724">
    <property type="entry name" value="DnaJ"/>
</dbReference>
<evidence type="ECO:0000256" key="7">
    <source>
        <dbReference type="ARBA" id="ARBA00022771"/>
    </source>
</evidence>
<dbReference type="FunFam" id="2.60.260.20:FF:000004">
    <property type="entry name" value="Molecular chaperone DnaJ"/>
    <property type="match status" value="1"/>
</dbReference>
<dbReference type="PANTHER" id="PTHR43096">
    <property type="entry name" value="DNAJ HOMOLOG 1, MITOCHONDRIAL-RELATED"/>
    <property type="match status" value="1"/>
</dbReference>
<dbReference type="Gene3D" id="2.10.230.10">
    <property type="entry name" value="Heat shock protein DnaJ, cysteine-rich domain"/>
    <property type="match status" value="1"/>
</dbReference>
<feature type="repeat" description="CXXCXGXG motif" evidence="13">
    <location>
        <begin position="192"/>
        <end position="199"/>
    </location>
</feature>
<dbReference type="InterPro" id="IPR036410">
    <property type="entry name" value="HSP_DnaJ_Cys-rich_dom_sf"/>
</dbReference>
<dbReference type="GO" id="GO:0042026">
    <property type="term" value="P:protein refolding"/>
    <property type="evidence" value="ECO:0007669"/>
    <property type="project" value="TreeGrafter"/>
</dbReference>
<dbReference type="PROSITE" id="PS50076">
    <property type="entry name" value="DNAJ_2"/>
    <property type="match status" value="1"/>
</dbReference>
<accession>A0A1M4T1A0</accession>
<dbReference type="NCBIfam" id="TIGR02349">
    <property type="entry name" value="DnaJ_bact"/>
    <property type="match status" value="1"/>
</dbReference>
<protein>
    <recommendedName>
        <fullName evidence="12 13">Chaperone protein DnaJ</fullName>
    </recommendedName>
</protein>
<dbReference type="InterPro" id="IPR001305">
    <property type="entry name" value="HSP_DnaJ_Cys-rich_dom"/>
</dbReference>
<evidence type="ECO:0000256" key="14">
    <source>
        <dbReference type="PROSITE-ProRule" id="PRU00546"/>
    </source>
</evidence>
<dbReference type="FunFam" id="2.60.260.20:FF:000009">
    <property type="entry name" value="Putative Mitochondrial DnaJ chaperone"/>
    <property type="match status" value="1"/>
</dbReference>
<dbReference type="FunFam" id="2.10.230.10:FF:000002">
    <property type="entry name" value="Molecular chaperone DnaJ"/>
    <property type="match status" value="1"/>
</dbReference>
<dbReference type="PROSITE" id="PS51188">
    <property type="entry name" value="ZF_CR"/>
    <property type="match status" value="1"/>
</dbReference>
<organism evidence="17 18">
    <name type="scientific">Desulfofundulus australicus DSM 11792</name>
    <dbReference type="NCBI Taxonomy" id="1121425"/>
    <lineage>
        <taxon>Bacteria</taxon>
        <taxon>Bacillati</taxon>
        <taxon>Bacillota</taxon>
        <taxon>Clostridia</taxon>
        <taxon>Eubacteriales</taxon>
        <taxon>Peptococcaceae</taxon>
        <taxon>Desulfofundulus</taxon>
    </lineage>
</organism>
<feature type="repeat" description="CXXCXGXG motif" evidence="13">
    <location>
        <begin position="149"/>
        <end position="156"/>
    </location>
</feature>
<feature type="binding site" evidence="13">
    <location>
        <position position="166"/>
    </location>
    <ligand>
        <name>Zn(2+)</name>
        <dbReference type="ChEBI" id="CHEBI:29105"/>
        <label>2</label>
    </ligand>
</feature>
<evidence type="ECO:0000313" key="18">
    <source>
        <dbReference type="Proteomes" id="UP000184196"/>
    </source>
</evidence>
<dbReference type="SMART" id="SM00271">
    <property type="entry name" value="DnaJ"/>
    <property type="match status" value="1"/>
</dbReference>
<dbReference type="AlphaFoldDB" id="A0A1M4T1A0"/>
<feature type="binding site" evidence="13">
    <location>
        <position position="149"/>
    </location>
    <ligand>
        <name>Zn(2+)</name>
        <dbReference type="ChEBI" id="CHEBI:29105"/>
        <label>1</label>
    </ligand>
</feature>
<dbReference type="CDD" id="cd06257">
    <property type="entry name" value="DnaJ"/>
    <property type="match status" value="1"/>
</dbReference>
<dbReference type="PRINTS" id="PR00625">
    <property type="entry name" value="JDOMAIN"/>
</dbReference>
<dbReference type="InterPro" id="IPR002939">
    <property type="entry name" value="DnaJ_C"/>
</dbReference>
<proteinExistence type="inferred from homology"/>
<evidence type="ECO:0000256" key="11">
    <source>
        <dbReference type="ARBA" id="ARBA00061004"/>
    </source>
</evidence>
<dbReference type="PANTHER" id="PTHR43096:SF52">
    <property type="entry name" value="DNAJ HOMOLOG 1, MITOCHONDRIAL-RELATED"/>
    <property type="match status" value="1"/>
</dbReference>
<feature type="binding site" evidence="13">
    <location>
        <position position="195"/>
    </location>
    <ligand>
        <name>Zn(2+)</name>
        <dbReference type="ChEBI" id="CHEBI:29105"/>
        <label>2</label>
    </ligand>
</feature>
<evidence type="ECO:0000256" key="4">
    <source>
        <dbReference type="ARBA" id="ARBA00022705"/>
    </source>
</evidence>
<feature type="domain" description="CR-type" evidence="16">
    <location>
        <begin position="136"/>
        <end position="218"/>
    </location>
</feature>
<feature type="binding site" evidence="13">
    <location>
        <position position="206"/>
    </location>
    <ligand>
        <name>Zn(2+)</name>
        <dbReference type="ChEBI" id="CHEBI:29105"/>
        <label>1</label>
    </ligand>
</feature>
<evidence type="ECO:0000256" key="9">
    <source>
        <dbReference type="ARBA" id="ARBA00023016"/>
    </source>
</evidence>
<evidence type="ECO:0000256" key="13">
    <source>
        <dbReference type="HAMAP-Rule" id="MF_01152"/>
    </source>
</evidence>
<dbReference type="SUPFAM" id="SSF46565">
    <property type="entry name" value="Chaperone J-domain"/>
    <property type="match status" value="1"/>
</dbReference>
<feature type="binding site" evidence="13">
    <location>
        <position position="169"/>
    </location>
    <ligand>
        <name>Zn(2+)</name>
        <dbReference type="ChEBI" id="CHEBI:29105"/>
        <label>2</label>
    </ligand>
</feature>
<evidence type="ECO:0000313" key="17">
    <source>
        <dbReference type="EMBL" id="SHE38194.1"/>
    </source>
</evidence>
<feature type="binding site" evidence="13">
    <location>
        <position position="192"/>
    </location>
    <ligand>
        <name>Zn(2+)</name>
        <dbReference type="ChEBI" id="CHEBI:29105"/>
        <label>2</label>
    </ligand>
</feature>
<keyword evidence="5 13" id="KW-0479">Metal-binding</keyword>
<keyword evidence="7 13" id="KW-0863">Zinc-finger</keyword>
<feature type="repeat" description="CXXCXGXG motif" evidence="13">
    <location>
        <begin position="206"/>
        <end position="213"/>
    </location>
</feature>
<feature type="binding site" evidence="13">
    <location>
        <position position="209"/>
    </location>
    <ligand>
        <name>Zn(2+)</name>
        <dbReference type="ChEBI" id="CHEBI:29105"/>
        <label>1</label>
    </ligand>
</feature>
<dbReference type="Gene3D" id="1.10.287.110">
    <property type="entry name" value="DnaJ domain"/>
    <property type="match status" value="1"/>
</dbReference>
<dbReference type="InterPro" id="IPR036869">
    <property type="entry name" value="J_dom_sf"/>
</dbReference>
<reference evidence="18" key="1">
    <citation type="submission" date="2016-11" db="EMBL/GenBank/DDBJ databases">
        <authorList>
            <person name="Varghese N."/>
            <person name="Submissions S."/>
        </authorList>
    </citation>
    <scope>NUCLEOTIDE SEQUENCE [LARGE SCALE GENOMIC DNA]</scope>
    <source>
        <strain evidence="18">DSM 11792</strain>
    </source>
</reference>
<dbReference type="OrthoDB" id="9779889at2"/>
<feature type="domain" description="J" evidence="15">
    <location>
        <begin position="5"/>
        <end position="70"/>
    </location>
</feature>
<comment type="cofactor">
    <cofactor evidence="13">
        <name>Zn(2+)</name>
        <dbReference type="ChEBI" id="CHEBI:29105"/>
    </cofactor>
    <text evidence="13">Binds 2 Zn(2+) ions per monomer.</text>
</comment>
<dbReference type="CDD" id="cd10747">
    <property type="entry name" value="DnaJ_C"/>
    <property type="match status" value="1"/>
</dbReference>
<dbReference type="Pfam" id="PF00684">
    <property type="entry name" value="DnaJ_CXXCXGXG"/>
    <property type="match status" value="1"/>
</dbReference>
<dbReference type="NCBIfam" id="NF008035">
    <property type="entry name" value="PRK10767.1"/>
    <property type="match status" value="1"/>
</dbReference>
<dbReference type="GO" id="GO:0008270">
    <property type="term" value="F:zinc ion binding"/>
    <property type="evidence" value="ECO:0007669"/>
    <property type="project" value="UniProtKB-UniRule"/>
</dbReference>
<evidence type="ECO:0000259" key="16">
    <source>
        <dbReference type="PROSITE" id="PS51188"/>
    </source>
</evidence>
<dbReference type="HAMAP" id="MF_01152">
    <property type="entry name" value="DnaJ"/>
    <property type="match status" value="1"/>
</dbReference>
<evidence type="ECO:0000256" key="10">
    <source>
        <dbReference type="ARBA" id="ARBA00023186"/>
    </source>
</evidence>
<dbReference type="GO" id="GO:0031072">
    <property type="term" value="F:heat shock protein binding"/>
    <property type="evidence" value="ECO:0007669"/>
    <property type="project" value="InterPro"/>
</dbReference>
<dbReference type="InterPro" id="IPR001623">
    <property type="entry name" value="DnaJ_domain"/>
</dbReference>
<evidence type="ECO:0000256" key="2">
    <source>
        <dbReference type="ARBA" id="ARBA00011738"/>
    </source>
</evidence>
<dbReference type="GO" id="GO:0009408">
    <property type="term" value="P:response to heat"/>
    <property type="evidence" value="ECO:0007669"/>
    <property type="project" value="InterPro"/>
</dbReference>
<dbReference type="InterPro" id="IPR018253">
    <property type="entry name" value="DnaJ_domain_CS"/>
</dbReference>
<evidence type="ECO:0000256" key="6">
    <source>
        <dbReference type="ARBA" id="ARBA00022737"/>
    </source>
</evidence>
<comment type="domain">
    <text evidence="13">The J domain is necessary and sufficient to stimulate DnaK ATPase activity. Zinc center 1 plays an important role in the autonomous, DnaK-independent chaperone activity of DnaJ. Zinc center 2 is essential for interaction with DnaK and for DnaJ activity.</text>
</comment>
<keyword evidence="6 13" id="KW-0677">Repeat</keyword>
<dbReference type="Proteomes" id="UP000184196">
    <property type="component" value="Unassembled WGS sequence"/>
</dbReference>
<dbReference type="CDD" id="cd10719">
    <property type="entry name" value="DnaJ_zf"/>
    <property type="match status" value="1"/>
</dbReference>
<comment type="subcellular location">
    <subcellularLocation>
        <location evidence="1 13">Cytoplasm</location>
    </subcellularLocation>
</comment>
<keyword evidence="8 13" id="KW-0862">Zinc</keyword>
<keyword evidence="3 13" id="KW-0963">Cytoplasm</keyword>